<dbReference type="Proteomes" id="UP000288024">
    <property type="component" value="Unassembled WGS sequence"/>
</dbReference>
<feature type="domain" description="HTH-like" evidence="2">
    <location>
        <begin position="87"/>
        <end position="145"/>
    </location>
</feature>
<dbReference type="Pfam" id="PF13276">
    <property type="entry name" value="HTH_21"/>
    <property type="match status" value="1"/>
</dbReference>
<name>A0A437K817_9BACI</name>
<dbReference type="AlphaFoldDB" id="A0A437K817"/>
<comment type="caution">
    <text evidence="3">The sequence shown here is derived from an EMBL/GenBank/DDBJ whole genome shotgun (WGS) entry which is preliminary data.</text>
</comment>
<dbReference type="InterPro" id="IPR025948">
    <property type="entry name" value="HTH-like_dom"/>
</dbReference>
<protein>
    <submittedName>
        <fullName evidence="3">Transposase</fullName>
    </submittedName>
</protein>
<keyword evidence="4" id="KW-1185">Reference proteome</keyword>
<feature type="region of interest" description="Disordered" evidence="1">
    <location>
        <begin position="1"/>
        <end position="20"/>
    </location>
</feature>
<dbReference type="InterPro" id="IPR050900">
    <property type="entry name" value="Transposase_IS3/IS150/IS904"/>
</dbReference>
<dbReference type="PANTHER" id="PTHR46889">
    <property type="entry name" value="TRANSPOSASE INSF FOR INSERTION SEQUENCE IS3B-RELATED"/>
    <property type="match status" value="1"/>
</dbReference>
<organism evidence="3 4">
    <name type="scientific">Niallia taxi</name>
    <dbReference type="NCBI Taxonomy" id="2499688"/>
    <lineage>
        <taxon>Bacteria</taxon>
        <taxon>Bacillati</taxon>
        <taxon>Bacillota</taxon>
        <taxon>Bacilli</taxon>
        <taxon>Bacillales</taxon>
        <taxon>Bacillaceae</taxon>
        <taxon>Niallia</taxon>
    </lineage>
</organism>
<proteinExistence type="predicted"/>
<dbReference type="EMBL" id="RZTZ01000008">
    <property type="protein sequence ID" value="RVT59966.1"/>
    <property type="molecule type" value="Genomic_DNA"/>
</dbReference>
<dbReference type="RefSeq" id="WP_127739746.1">
    <property type="nucleotide sequence ID" value="NZ_RZTZ01000008.1"/>
</dbReference>
<reference evidence="3 4" key="1">
    <citation type="submission" date="2019-01" db="EMBL/GenBank/DDBJ databases">
        <title>Bacillus sp. M5HDSG1-1, whole genome shotgun sequence.</title>
        <authorList>
            <person name="Tuo L."/>
        </authorList>
    </citation>
    <scope>NUCLEOTIDE SEQUENCE [LARGE SCALE GENOMIC DNA]</scope>
    <source>
        <strain evidence="3 4">M5HDSG1-1</strain>
    </source>
</reference>
<evidence type="ECO:0000256" key="1">
    <source>
        <dbReference type="SAM" id="MobiDB-lite"/>
    </source>
</evidence>
<gene>
    <name evidence="3" type="ORF">EM808_18800</name>
</gene>
<evidence type="ECO:0000313" key="4">
    <source>
        <dbReference type="Proteomes" id="UP000288024"/>
    </source>
</evidence>
<sequence length="145" mass="17175">MTSKSNNSKKQRTSVPLIANKKQQDMENDYLTKLELLMSKQENITNQDKAKIVYELRKQYPVTALVKYLNIPRSTYYNLLKQMSRPDKDADIKVEIQTIFDEHEGRYGYRRIREELAKRGQNVNHKKVLRIMRILGIKSSSNRKK</sequence>
<accession>A0A437K817</accession>
<evidence type="ECO:0000313" key="3">
    <source>
        <dbReference type="EMBL" id="RVT59966.1"/>
    </source>
</evidence>
<dbReference type="PANTHER" id="PTHR46889:SF7">
    <property type="entry name" value="TRANSPOSASE FOR INSERTION SEQUENCE ELEMENT IS904"/>
    <property type="match status" value="1"/>
</dbReference>
<evidence type="ECO:0000259" key="2">
    <source>
        <dbReference type="Pfam" id="PF13276"/>
    </source>
</evidence>